<dbReference type="Gene3D" id="3.40.50.2300">
    <property type="match status" value="1"/>
</dbReference>
<dbReference type="SUPFAM" id="SSF52172">
    <property type="entry name" value="CheY-like"/>
    <property type="match status" value="1"/>
</dbReference>
<sequence length="127" mass="13529">MTDTSPQKLRILVVEDDALIRLTTVDMLLDLEHETFEAATGADALSILEEKDMDLLITDVGLSELSGVDVALAAVRRNPEMAVIFATGHSSVDGQKEHDELRGAVLLPKPFDMDALAAAIVQSTGAG</sequence>
<feature type="domain" description="Response regulatory" evidence="5">
    <location>
        <begin position="10"/>
        <end position="124"/>
    </location>
</feature>
<keyword evidence="3" id="KW-0804">Transcription</keyword>
<evidence type="ECO:0000256" key="4">
    <source>
        <dbReference type="PROSITE-ProRule" id="PRU00169"/>
    </source>
</evidence>
<dbReference type="EMBL" id="SJST01000001">
    <property type="protein sequence ID" value="TCD16156.1"/>
    <property type="molecule type" value="Genomic_DNA"/>
</dbReference>
<evidence type="ECO:0000256" key="1">
    <source>
        <dbReference type="ARBA" id="ARBA00022553"/>
    </source>
</evidence>
<keyword evidence="2" id="KW-0805">Transcription regulation</keyword>
<dbReference type="InterPro" id="IPR001789">
    <property type="entry name" value="Sig_transdc_resp-reg_receiver"/>
</dbReference>
<protein>
    <submittedName>
        <fullName evidence="6">Response regulator</fullName>
    </submittedName>
</protein>
<name>A0A4R0PED6_9HYPH</name>
<dbReference type="GO" id="GO:0000160">
    <property type="term" value="P:phosphorelay signal transduction system"/>
    <property type="evidence" value="ECO:0007669"/>
    <property type="project" value="InterPro"/>
</dbReference>
<evidence type="ECO:0000313" key="7">
    <source>
        <dbReference type="Proteomes" id="UP000291301"/>
    </source>
</evidence>
<evidence type="ECO:0000256" key="3">
    <source>
        <dbReference type="ARBA" id="ARBA00023163"/>
    </source>
</evidence>
<dbReference type="AlphaFoldDB" id="A0A4R0PED6"/>
<dbReference type="OrthoDB" id="9796100at2"/>
<proteinExistence type="predicted"/>
<dbReference type="Pfam" id="PF00072">
    <property type="entry name" value="Response_reg"/>
    <property type="match status" value="1"/>
</dbReference>
<organism evidence="6 7">
    <name type="scientific">Oricola cellulosilytica</name>
    <dbReference type="NCBI Taxonomy" id="1429082"/>
    <lineage>
        <taxon>Bacteria</taxon>
        <taxon>Pseudomonadati</taxon>
        <taxon>Pseudomonadota</taxon>
        <taxon>Alphaproteobacteria</taxon>
        <taxon>Hyphomicrobiales</taxon>
        <taxon>Ahrensiaceae</taxon>
        <taxon>Oricola</taxon>
    </lineage>
</organism>
<comment type="caution">
    <text evidence="6">The sequence shown here is derived from an EMBL/GenBank/DDBJ whole genome shotgun (WGS) entry which is preliminary data.</text>
</comment>
<evidence type="ECO:0000259" key="5">
    <source>
        <dbReference type="PROSITE" id="PS50110"/>
    </source>
</evidence>
<dbReference type="PANTHER" id="PTHR44591:SF3">
    <property type="entry name" value="RESPONSE REGULATORY DOMAIN-CONTAINING PROTEIN"/>
    <property type="match status" value="1"/>
</dbReference>
<reference evidence="6 7" key="1">
    <citation type="journal article" date="2015" name="Antonie Van Leeuwenhoek">
        <title>Oricola cellulosilytica gen. nov., sp. nov., a cellulose-degrading bacterium of the family Phyllobacteriaceae isolated from surface seashore water, and emended descriptions of Mesorhizobium loti and Phyllobacterium myrsinacearum.</title>
        <authorList>
            <person name="Hameed A."/>
            <person name="Shahina M."/>
            <person name="Lai W.A."/>
            <person name="Lin S.Y."/>
            <person name="Young L.S."/>
            <person name="Liu Y.C."/>
            <person name="Hsu Y.H."/>
            <person name="Young C.C."/>
        </authorList>
    </citation>
    <scope>NUCLEOTIDE SEQUENCE [LARGE SCALE GENOMIC DNA]</scope>
    <source>
        <strain evidence="6 7">KCTC 52183</strain>
    </source>
</reference>
<accession>A0A4R0PED6</accession>
<evidence type="ECO:0000256" key="2">
    <source>
        <dbReference type="ARBA" id="ARBA00023015"/>
    </source>
</evidence>
<keyword evidence="1 4" id="KW-0597">Phosphoprotein</keyword>
<dbReference type="InterPro" id="IPR050595">
    <property type="entry name" value="Bact_response_regulator"/>
</dbReference>
<evidence type="ECO:0000313" key="6">
    <source>
        <dbReference type="EMBL" id="TCD16156.1"/>
    </source>
</evidence>
<dbReference type="SMART" id="SM00448">
    <property type="entry name" value="REC"/>
    <property type="match status" value="1"/>
</dbReference>
<gene>
    <name evidence="6" type="ORF">E0D97_01585</name>
</gene>
<feature type="modified residue" description="4-aspartylphosphate" evidence="4">
    <location>
        <position position="59"/>
    </location>
</feature>
<dbReference type="PROSITE" id="PS50110">
    <property type="entry name" value="RESPONSE_REGULATORY"/>
    <property type="match status" value="1"/>
</dbReference>
<dbReference type="Proteomes" id="UP000291301">
    <property type="component" value="Unassembled WGS sequence"/>
</dbReference>
<dbReference type="InterPro" id="IPR011006">
    <property type="entry name" value="CheY-like_superfamily"/>
</dbReference>
<dbReference type="PANTHER" id="PTHR44591">
    <property type="entry name" value="STRESS RESPONSE REGULATOR PROTEIN 1"/>
    <property type="match status" value="1"/>
</dbReference>
<dbReference type="RefSeq" id="WP_131564768.1">
    <property type="nucleotide sequence ID" value="NZ_JAINFK010000001.1"/>
</dbReference>
<keyword evidence="7" id="KW-1185">Reference proteome</keyword>